<proteinExistence type="predicted"/>
<organism evidence="2 3">
    <name type="scientific">Brassica rapa subsp. trilocularis</name>
    <dbReference type="NCBI Taxonomy" id="1813537"/>
    <lineage>
        <taxon>Eukaryota</taxon>
        <taxon>Viridiplantae</taxon>
        <taxon>Streptophyta</taxon>
        <taxon>Embryophyta</taxon>
        <taxon>Tracheophyta</taxon>
        <taxon>Spermatophyta</taxon>
        <taxon>Magnoliopsida</taxon>
        <taxon>eudicotyledons</taxon>
        <taxon>Gunneridae</taxon>
        <taxon>Pentapetalae</taxon>
        <taxon>rosids</taxon>
        <taxon>malvids</taxon>
        <taxon>Brassicales</taxon>
        <taxon>Brassicaceae</taxon>
        <taxon>Brassiceae</taxon>
        <taxon>Brassica</taxon>
    </lineage>
</organism>
<dbReference type="Proteomes" id="UP000823674">
    <property type="component" value="Chromosome A04"/>
</dbReference>
<accession>A0ABQ7MU25</accession>
<evidence type="ECO:0000256" key="1">
    <source>
        <dbReference type="SAM" id="SignalP"/>
    </source>
</evidence>
<protein>
    <submittedName>
        <fullName evidence="2">Uncharacterized protein</fullName>
    </submittedName>
</protein>
<feature type="chain" id="PRO_5046770959" evidence="1">
    <location>
        <begin position="19"/>
        <end position="82"/>
    </location>
</feature>
<evidence type="ECO:0000313" key="3">
    <source>
        <dbReference type="Proteomes" id="UP000823674"/>
    </source>
</evidence>
<keyword evidence="1" id="KW-0732">Signal</keyword>
<keyword evidence="3" id="KW-1185">Reference proteome</keyword>
<name>A0ABQ7MU25_BRACM</name>
<reference evidence="2 3" key="1">
    <citation type="submission" date="2021-03" db="EMBL/GenBank/DDBJ databases">
        <authorList>
            <person name="King G.J."/>
            <person name="Bancroft I."/>
            <person name="Baten A."/>
            <person name="Bloomfield J."/>
            <person name="Borpatragohain P."/>
            <person name="He Z."/>
            <person name="Irish N."/>
            <person name="Irwin J."/>
            <person name="Liu K."/>
            <person name="Mauleon R.P."/>
            <person name="Moore J."/>
            <person name="Morris R."/>
            <person name="Ostergaard L."/>
            <person name="Wang B."/>
            <person name="Wells R."/>
        </authorList>
    </citation>
    <scope>NUCLEOTIDE SEQUENCE [LARGE SCALE GENOMIC DNA]</scope>
    <source>
        <strain evidence="2">R-o-18</strain>
        <tissue evidence="2">Leaf</tissue>
    </source>
</reference>
<comment type="caution">
    <text evidence="2">The sequence shown here is derived from an EMBL/GenBank/DDBJ whole genome shotgun (WGS) entry which is preliminary data.</text>
</comment>
<evidence type="ECO:0000313" key="2">
    <source>
        <dbReference type="EMBL" id="KAG5401758.1"/>
    </source>
</evidence>
<sequence>FFLFLIVLMLLIRGAVYSISVVFSDPDVASDSLAARSWYGVVVTANVKTEKLATDLRDPFLAQLKTSKDQLAKDGYSAYSQA</sequence>
<feature type="signal peptide" evidence="1">
    <location>
        <begin position="1"/>
        <end position="18"/>
    </location>
</feature>
<gene>
    <name evidence="2" type="primary">A04g507160.1_BraROA</name>
    <name evidence="2" type="ORF">IGI04_016365</name>
</gene>
<dbReference type="EMBL" id="JADBGQ010000004">
    <property type="protein sequence ID" value="KAG5401758.1"/>
    <property type="molecule type" value="Genomic_DNA"/>
</dbReference>
<feature type="non-terminal residue" evidence="2">
    <location>
        <position position="1"/>
    </location>
</feature>